<dbReference type="Proteomes" id="UP000694005">
    <property type="component" value="Chromosome A06"/>
</dbReference>
<dbReference type="Pfam" id="PF13966">
    <property type="entry name" value="zf-RVT"/>
    <property type="match status" value="1"/>
</dbReference>
<evidence type="ECO:0000313" key="2">
    <source>
        <dbReference type="EMBL" id="CAG7868171.1"/>
    </source>
</evidence>
<dbReference type="InterPro" id="IPR026960">
    <property type="entry name" value="RVT-Znf"/>
</dbReference>
<reference evidence="3" key="1">
    <citation type="submission" date="2018-11" db="EMBL/GenBank/DDBJ databases">
        <authorList>
            <consortium name="Genoscope - CEA"/>
            <person name="William W."/>
        </authorList>
    </citation>
    <scope>NUCLEOTIDE SEQUENCE</scope>
</reference>
<accession>A0A3P5YUC3</accession>
<gene>
    <name evidence="3" type="ORF">BRAA06T23603Z</name>
    <name evidence="2" type="ORF">BRAPAZ1V2_A06P04110.2</name>
</gene>
<evidence type="ECO:0000313" key="3">
    <source>
        <dbReference type="EMBL" id="VDC65063.1"/>
    </source>
</evidence>
<proteinExistence type="predicted"/>
<feature type="non-terminal residue" evidence="3">
    <location>
        <position position="1"/>
    </location>
</feature>
<dbReference type="Gramene" id="A06p04110.2_BraZ1">
    <property type="protein sequence ID" value="A06p04110.2_BraZ1.CDS.1"/>
    <property type="gene ID" value="A06g04110.2_BraZ1"/>
</dbReference>
<feature type="domain" description="Reverse transcriptase zinc-binding" evidence="1">
    <location>
        <begin position="59"/>
        <end position="128"/>
    </location>
</feature>
<dbReference type="AlphaFoldDB" id="A0A3P5YUC3"/>
<protein>
    <recommendedName>
        <fullName evidence="1">Reverse transcriptase zinc-binding domain-containing protein</fullName>
    </recommendedName>
</protein>
<name>A0A3P5YUC3_BRACM</name>
<dbReference type="EMBL" id="LR031569">
    <property type="protein sequence ID" value="VDC65063.1"/>
    <property type="molecule type" value="Genomic_DNA"/>
</dbReference>
<feature type="non-terminal residue" evidence="3">
    <location>
        <position position="139"/>
    </location>
</feature>
<organism evidence="3">
    <name type="scientific">Brassica campestris</name>
    <name type="common">Field mustard</name>
    <dbReference type="NCBI Taxonomy" id="3711"/>
    <lineage>
        <taxon>Eukaryota</taxon>
        <taxon>Viridiplantae</taxon>
        <taxon>Streptophyta</taxon>
        <taxon>Embryophyta</taxon>
        <taxon>Tracheophyta</taxon>
        <taxon>Spermatophyta</taxon>
        <taxon>Magnoliopsida</taxon>
        <taxon>eudicotyledons</taxon>
        <taxon>Gunneridae</taxon>
        <taxon>Pentapetalae</taxon>
        <taxon>rosids</taxon>
        <taxon>malvids</taxon>
        <taxon>Brassicales</taxon>
        <taxon>Brassicaceae</taxon>
        <taxon>Brassiceae</taxon>
        <taxon>Brassica</taxon>
    </lineage>
</organism>
<sequence>EVLPNYLTDILNVKPSIMGVPDSFVWLASRSGVYTAKSGYYVAASMELAANRVEARPLPDQNLYKSIWASKIPPKLHLFLWKLMQGALALGENLARRGILNNISCRHCGEPETTDHLFLHGVFTRQIWSSHIWSSPFDP</sequence>
<evidence type="ECO:0000259" key="1">
    <source>
        <dbReference type="Pfam" id="PF13966"/>
    </source>
</evidence>
<dbReference type="EMBL" id="LS974622">
    <property type="protein sequence ID" value="CAG7868171.1"/>
    <property type="molecule type" value="Genomic_DNA"/>
</dbReference>